<dbReference type="PANTHER" id="PTHR34067:SF20">
    <property type="entry name" value="OS08G0206700 PROTEIN"/>
    <property type="match status" value="1"/>
</dbReference>
<reference evidence="9" key="1">
    <citation type="submission" date="2024-06" db="EMBL/GenBank/DDBJ databases">
        <authorList>
            <person name="Ryan C."/>
        </authorList>
    </citation>
    <scope>NUCLEOTIDE SEQUENCE [LARGE SCALE GENOMIC DNA]</scope>
</reference>
<evidence type="ECO:0000256" key="2">
    <source>
        <dbReference type="ARBA" id="ARBA00023015"/>
    </source>
</evidence>
<dbReference type="Proteomes" id="UP001497457">
    <property type="component" value="Chromosome 29rd"/>
</dbReference>
<keyword evidence="9" id="KW-1185">Reference proteome</keyword>
<evidence type="ECO:0000256" key="5">
    <source>
        <dbReference type="ARBA" id="ARBA00023242"/>
    </source>
</evidence>
<reference evidence="8 9" key="2">
    <citation type="submission" date="2024-10" db="EMBL/GenBank/DDBJ databases">
        <authorList>
            <person name="Ryan C."/>
        </authorList>
    </citation>
    <scope>NUCLEOTIDE SEQUENCE [LARGE SCALE GENOMIC DNA]</scope>
</reference>
<evidence type="ECO:0000256" key="6">
    <source>
        <dbReference type="SAM" id="MobiDB-lite"/>
    </source>
</evidence>
<keyword evidence="3" id="KW-0238">DNA-binding</keyword>
<dbReference type="EMBL" id="OZ075139">
    <property type="protein sequence ID" value="CAL5014915.1"/>
    <property type="molecule type" value="Genomic_DNA"/>
</dbReference>
<dbReference type="PANTHER" id="PTHR34067">
    <property type="entry name" value="OS04G0193200 PROTEIN"/>
    <property type="match status" value="1"/>
</dbReference>
<comment type="subcellular location">
    <subcellularLocation>
        <location evidence="1">Nucleus</location>
    </subcellularLocation>
</comment>
<gene>
    <name evidence="8" type="ORF">URODEC1_LOCUS72247</name>
</gene>
<feature type="compositionally biased region" description="Polar residues" evidence="6">
    <location>
        <begin position="101"/>
        <end position="115"/>
    </location>
</feature>
<keyword evidence="5" id="KW-0539">Nucleus</keyword>
<name>A0ABC9C5D3_9POAL</name>
<dbReference type="CDD" id="cd00122">
    <property type="entry name" value="MBD"/>
    <property type="match status" value="1"/>
</dbReference>
<evidence type="ECO:0000313" key="8">
    <source>
        <dbReference type="EMBL" id="CAL5014915.1"/>
    </source>
</evidence>
<evidence type="ECO:0000256" key="3">
    <source>
        <dbReference type="ARBA" id="ARBA00023125"/>
    </source>
</evidence>
<protein>
    <recommendedName>
        <fullName evidence="7">MBD domain-containing protein</fullName>
    </recommendedName>
</protein>
<feature type="compositionally biased region" description="Basic and acidic residues" evidence="6">
    <location>
        <begin position="89"/>
        <end position="98"/>
    </location>
</feature>
<feature type="compositionally biased region" description="Basic and acidic residues" evidence="6">
    <location>
        <begin position="116"/>
        <end position="134"/>
    </location>
</feature>
<keyword evidence="4" id="KW-0804">Transcription</keyword>
<keyword evidence="2" id="KW-0805">Transcription regulation</keyword>
<evidence type="ECO:0000259" key="7">
    <source>
        <dbReference type="PROSITE" id="PS50982"/>
    </source>
</evidence>
<organism evidence="8 9">
    <name type="scientific">Urochloa decumbens</name>
    <dbReference type="NCBI Taxonomy" id="240449"/>
    <lineage>
        <taxon>Eukaryota</taxon>
        <taxon>Viridiplantae</taxon>
        <taxon>Streptophyta</taxon>
        <taxon>Embryophyta</taxon>
        <taxon>Tracheophyta</taxon>
        <taxon>Spermatophyta</taxon>
        <taxon>Magnoliopsida</taxon>
        <taxon>Liliopsida</taxon>
        <taxon>Poales</taxon>
        <taxon>Poaceae</taxon>
        <taxon>PACMAD clade</taxon>
        <taxon>Panicoideae</taxon>
        <taxon>Panicodae</taxon>
        <taxon>Paniceae</taxon>
        <taxon>Melinidinae</taxon>
        <taxon>Urochloa</taxon>
    </lineage>
</organism>
<dbReference type="InterPro" id="IPR038945">
    <property type="entry name" value="MBD13-like"/>
</dbReference>
<dbReference type="InterPro" id="IPR016177">
    <property type="entry name" value="DNA-bd_dom_sf"/>
</dbReference>
<accession>A0ABC9C5D3</accession>
<feature type="compositionally biased region" description="Polar residues" evidence="6">
    <location>
        <begin position="174"/>
        <end position="200"/>
    </location>
</feature>
<sequence length="391" mass="43100">MADGKYEPAGEGLPDGWLKECRPRKNRNGSRIKADMFYIDPINGYQFRSLKDVYRYLESGDISHCVSLPNKRKIEDLHTAGGQCNQTEKPSDHTHPDVAVESNQSDIPRGTNTLRNDQREAVPVEASEKAESDTRTGASVEQKPKEKKRRTKPVKGIATPLRSSPRLAALKISQEANNSVPSDEFISTRSDITNQSQPKQIQKPRRKANPSVLPERKDGTPTASSSQKFEDKYSSAPIQVQGAPVPNSSGDAGCQNAPAEAPVLPQLVAQGETSDNMPGSALSSLFRHVWSDPCLVFAFRTLMGDIPVLNDTLAYRSSAYDGNRNYFVPPQNLNKGVAPNWSSSAYDGNRNCTQVDHVGLPVQRPSDKFYGSVLFVRDLDKDARWKQGCSL</sequence>
<feature type="region of interest" description="Disordered" evidence="6">
    <location>
        <begin position="81"/>
        <end position="255"/>
    </location>
</feature>
<dbReference type="AlphaFoldDB" id="A0ABC9C5D3"/>
<dbReference type="InterPro" id="IPR001739">
    <property type="entry name" value="Methyl_CpG_DNA-bd"/>
</dbReference>
<evidence type="ECO:0000313" key="9">
    <source>
        <dbReference type="Proteomes" id="UP001497457"/>
    </source>
</evidence>
<evidence type="ECO:0000256" key="4">
    <source>
        <dbReference type="ARBA" id="ARBA00023163"/>
    </source>
</evidence>
<dbReference type="PROSITE" id="PS50982">
    <property type="entry name" value="MBD"/>
    <property type="match status" value="1"/>
</dbReference>
<dbReference type="Gene3D" id="3.30.890.10">
    <property type="entry name" value="Methyl-cpg-binding Protein 2, Chain A"/>
    <property type="match status" value="1"/>
</dbReference>
<feature type="domain" description="MBD" evidence="7">
    <location>
        <begin position="3"/>
        <end position="73"/>
    </location>
</feature>
<dbReference type="SUPFAM" id="SSF54171">
    <property type="entry name" value="DNA-binding domain"/>
    <property type="match status" value="1"/>
</dbReference>
<evidence type="ECO:0000256" key="1">
    <source>
        <dbReference type="ARBA" id="ARBA00004123"/>
    </source>
</evidence>
<dbReference type="GO" id="GO:0003677">
    <property type="term" value="F:DNA binding"/>
    <property type="evidence" value="ECO:0007669"/>
    <property type="project" value="UniProtKB-KW"/>
</dbReference>
<proteinExistence type="predicted"/>
<dbReference type="Pfam" id="PF01429">
    <property type="entry name" value="MBD"/>
    <property type="match status" value="1"/>
</dbReference>
<dbReference type="GO" id="GO:0005634">
    <property type="term" value="C:nucleus"/>
    <property type="evidence" value="ECO:0007669"/>
    <property type="project" value="UniProtKB-SubCell"/>
</dbReference>